<dbReference type="CDD" id="cd02968">
    <property type="entry name" value="SCO"/>
    <property type="match status" value="1"/>
</dbReference>
<reference evidence="4 5" key="1">
    <citation type="submission" date="2019-08" db="EMBL/GenBank/DDBJ databases">
        <authorList>
            <person name="Dhanesh K."/>
            <person name="Kumar G."/>
            <person name="Sasikala C."/>
            <person name="Venkata Ramana C."/>
        </authorList>
    </citation>
    <scope>NUCLEOTIDE SEQUENCE [LARGE SCALE GENOMIC DNA]</scope>
    <source>
        <strain evidence="4 5">JC645</strain>
    </source>
</reference>
<evidence type="ECO:0000313" key="5">
    <source>
        <dbReference type="Proteomes" id="UP000324479"/>
    </source>
</evidence>
<keyword evidence="5" id="KW-1185">Reference proteome</keyword>
<protein>
    <submittedName>
        <fullName evidence="4">SCO family protein</fullName>
    </submittedName>
</protein>
<accession>A0A5M6D2W3</accession>
<keyword evidence="3" id="KW-0812">Transmembrane</keyword>
<keyword evidence="3" id="KW-1133">Transmembrane helix</keyword>
<comment type="similarity">
    <text evidence="1">Belongs to the SCO1/2 family.</text>
</comment>
<evidence type="ECO:0000256" key="3">
    <source>
        <dbReference type="SAM" id="Phobius"/>
    </source>
</evidence>
<evidence type="ECO:0000256" key="1">
    <source>
        <dbReference type="ARBA" id="ARBA00010996"/>
    </source>
</evidence>
<dbReference type="SUPFAM" id="SSF52833">
    <property type="entry name" value="Thioredoxin-like"/>
    <property type="match status" value="1"/>
</dbReference>
<dbReference type="RefSeq" id="WP_150077545.1">
    <property type="nucleotide sequence ID" value="NZ_VWOX01000009.1"/>
</dbReference>
<dbReference type="Proteomes" id="UP000324479">
    <property type="component" value="Unassembled WGS sequence"/>
</dbReference>
<organism evidence="4 5">
    <name type="scientific">Roseiconus nitratireducens</name>
    <dbReference type="NCBI Taxonomy" id="2605748"/>
    <lineage>
        <taxon>Bacteria</taxon>
        <taxon>Pseudomonadati</taxon>
        <taxon>Planctomycetota</taxon>
        <taxon>Planctomycetia</taxon>
        <taxon>Pirellulales</taxon>
        <taxon>Pirellulaceae</taxon>
        <taxon>Roseiconus</taxon>
    </lineage>
</organism>
<dbReference type="EMBL" id="VWOX01000009">
    <property type="protein sequence ID" value="KAA5541811.1"/>
    <property type="molecule type" value="Genomic_DNA"/>
</dbReference>
<feature type="region of interest" description="Disordered" evidence="2">
    <location>
        <begin position="1"/>
        <end position="42"/>
    </location>
</feature>
<evidence type="ECO:0000313" key="4">
    <source>
        <dbReference type="EMBL" id="KAA5541811.1"/>
    </source>
</evidence>
<dbReference type="InterPro" id="IPR003782">
    <property type="entry name" value="SCO1/SenC"/>
</dbReference>
<keyword evidence="3" id="KW-0472">Membrane</keyword>
<evidence type="ECO:0000256" key="2">
    <source>
        <dbReference type="SAM" id="MobiDB-lite"/>
    </source>
</evidence>
<proteinExistence type="inferred from homology"/>
<dbReference type="InterPro" id="IPR036249">
    <property type="entry name" value="Thioredoxin-like_sf"/>
</dbReference>
<dbReference type="AlphaFoldDB" id="A0A5M6D2W3"/>
<name>A0A5M6D2W3_9BACT</name>
<dbReference type="PANTHER" id="PTHR12151:SF8">
    <property type="entry name" value="THIOREDOXIN DOMAIN-CONTAINING PROTEIN"/>
    <property type="match status" value="1"/>
</dbReference>
<gene>
    <name evidence="4" type="ORF">FYK55_16510</name>
</gene>
<dbReference type="Gene3D" id="3.40.30.10">
    <property type="entry name" value="Glutaredoxin"/>
    <property type="match status" value="1"/>
</dbReference>
<sequence length="317" mass="34831">MRDCSPCHRPSQEPSGAAGNQICKSPSSGDRTFEKQHPRRRGSIAVKRGRMVALVILVFAATGAKCAEPSQSTRPEALLRQASYRPKIGSRLPTPLVFTNHAGRPVDLTEVVRQRPTVICLVYFDCPMLCKLAADGLYRAVASMEPSVGSDFNIAVISFNTKDTPQDARHARAHALQQVPGGEGDSSGEGWYFLTGDRPTVDRLTDALGFRYVWDERSKQFAHASGLVVVAADGTMTEFLDGVQFSPQQLSQAIDRSRRGEVSDREPPATFVRCYLYDPTTGKFGALVQWSLRLLGVSTVIGLGVMIFRLARQRRFA</sequence>
<dbReference type="PANTHER" id="PTHR12151">
    <property type="entry name" value="ELECTRON TRANSPORT PROTIN SCO1/SENC FAMILY MEMBER"/>
    <property type="match status" value="1"/>
</dbReference>
<feature type="transmembrane region" description="Helical" evidence="3">
    <location>
        <begin position="290"/>
        <end position="311"/>
    </location>
</feature>
<comment type="caution">
    <text evidence="4">The sequence shown here is derived from an EMBL/GenBank/DDBJ whole genome shotgun (WGS) entry which is preliminary data.</text>
</comment>